<dbReference type="OrthoDB" id="3262464at2759"/>
<organism evidence="1 2">
    <name type="scientific">Galerina marginata (strain CBS 339.88)</name>
    <dbReference type="NCBI Taxonomy" id="685588"/>
    <lineage>
        <taxon>Eukaryota</taxon>
        <taxon>Fungi</taxon>
        <taxon>Dikarya</taxon>
        <taxon>Basidiomycota</taxon>
        <taxon>Agaricomycotina</taxon>
        <taxon>Agaricomycetes</taxon>
        <taxon>Agaricomycetidae</taxon>
        <taxon>Agaricales</taxon>
        <taxon>Agaricineae</taxon>
        <taxon>Strophariaceae</taxon>
        <taxon>Galerina</taxon>
    </lineage>
</organism>
<name>A0A067SB04_GALM3</name>
<protein>
    <submittedName>
        <fullName evidence="1">Uncharacterized protein</fullName>
    </submittedName>
</protein>
<dbReference type="AlphaFoldDB" id="A0A067SB04"/>
<evidence type="ECO:0000313" key="2">
    <source>
        <dbReference type="Proteomes" id="UP000027222"/>
    </source>
</evidence>
<gene>
    <name evidence="1" type="ORF">GALMADRAFT_78953</name>
</gene>
<reference evidence="2" key="1">
    <citation type="journal article" date="2014" name="Proc. Natl. Acad. Sci. U.S.A.">
        <title>Extensive sampling of basidiomycete genomes demonstrates inadequacy of the white-rot/brown-rot paradigm for wood decay fungi.</title>
        <authorList>
            <person name="Riley R."/>
            <person name="Salamov A.A."/>
            <person name="Brown D.W."/>
            <person name="Nagy L.G."/>
            <person name="Floudas D."/>
            <person name="Held B.W."/>
            <person name="Levasseur A."/>
            <person name="Lombard V."/>
            <person name="Morin E."/>
            <person name="Otillar R."/>
            <person name="Lindquist E.A."/>
            <person name="Sun H."/>
            <person name="LaButti K.M."/>
            <person name="Schmutz J."/>
            <person name="Jabbour D."/>
            <person name="Luo H."/>
            <person name="Baker S.E."/>
            <person name="Pisabarro A.G."/>
            <person name="Walton J.D."/>
            <person name="Blanchette R.A."/>
            <person name="Henrissat B."/>
            <person name="Martin F."/>
            <person name="Cullen D."/>
            <person name="Hibbett D.S."/>
            <person name="Grigoriev I.V."/>
        </authorList>
    </citation>
    <scope>NUCLEOTIDE SEQUENCE [LARGE SCALE GENOMIC DNA]</scope>
    <source>
        <strain evidence="2">CBS 339.88</strain>
    </source>
</reference>
<evidence type="ECO:0000313" key="1">
    <source>
        <dbReference type="EMBL" id="KDR68046.1"/>
    </source>
</evidence>
<dbReference type="Proteomes" id="UP000027222">
    <property type="component" value="Unassembled WGS sequence"/>
</dbReference>
<keyword evidence="2" id="KW-1185">Reference proteome</keyword>
<proteinExistence type="predicted"/>
<dbReference type="HOGENOM" id="CLU_203392_0_0_1"/>
<dbReference type="EMBL" id="KL142410">
    <property type="protein sequence ID" value="KDR68046.1"/>
    <property type="molecule type" value="Genomic_DNA"/>
</dbReference>
<accession>A0A067SB04</accession>
<sequence>MTDRRNRIQEDLMEMLQMLKFSIKAGKRLDFSTGTTREDVIAFLEASLNEEIAVPDNIDAYIQSLLATVD</sequence>